<organism evidence="1 2">
    <name type="scientific">Dorcoceras hygrometricum</name>
    <dbReference type="NCBI Taxonomy" id="472368"/>
    <lineage>
        <taxon>Eukaryota</taxon>
        <taxon>Viridiplantae</taxon>
        <taxon>Streptophyta</taxon>
        <taxon>Embryophyta</taxon>
        <taxon>Tracheophyta</taxon>
        <taxon>Spermatophyta</taxon>
        <taxon>Magnoliopsida</taxon>
        <taxon>eudicotyledons</taxon>
        <taxon>Gunneridae</taxon>
        <taxon>Pentapetalae</taxon>
        <taxon>asterids</taxon>
        <taxon>lamiids</taxon>
        <taxon>Lamiales</taxon>
        <taxon>Gesneriaceae</taxon>
        <taxon>Didymocarpoideae</taxon>
        <taxon>Trichosporeae</taxon>
        <taxon>Loxocarpinae</taxon>
        <taxon>Dorcoceras</taxon>
    </lineage>
</organism>
<dbReference type="AlphaFoldDB" id="A0A2Z6ZVI5"/>
<reference evidence="1 2" key="1">
    <citation type="journal article" date="2015" name="Proc. Natl. Acad. Sci. U.S.A.">
        <title>The resurrection genome of Boea hygrometrica: A blueprint for survival of dehydration.</title>
        <authorList>
            <person name="Xiao L."/>
            <person name="Yang G."/>
            <person name="Zhang L."/>
            <person name="Yang X."/>
            <person name="Zhao S."/>
            <person name="Ji Z."/>
            <person name="Zhou Q."/>
            <person name="Hu M."/>
            <person name="Wang Y."/>
            <person name="Chen M."/>
            <person name="Xu Y."/>
            <person name="Jin H."/>
            <person name="Xiao X."/>
            <person name="Hu G."/>
            <person name="Bao F."/>
            <person name="Hu Y."/>
            <person name="Wan P."/>
            <person name="Li L."/>
            <person name="Deng X."/>
            <person name="Kuang T."/>
            <person name="Xiang C."/>
            <person name="Zhu J.K."/>
            <person name="Oliver M.J."/>
            <person name="He Y."/>
        </authorList>
    </citation>
    <scope>NUCLEOTIDE SEQUENCE [LARGE SCALE GENOMIC DNA]</scope>
    <source>
        <strain evidence="2">cv. XS01</strain>
    </source>
</reference>
<dbReference type="Proteomes" id="UP000250235">
    <property type="component" value="Unassembled WGS sequence"/>
</dbReference>
<protein>
    <submittedName>
        <fullName evidence="1">Uncharacterized protein</fullName>
    </submittedName>
</protein>
<name>A0A2Z6ZVI5_9LAMI</name>
<dbReference type="EMBL" id="KV052444">
    <property type="protein sequence ID" value="KZV06919.1"/>
    <property type="molecule type" value="Genomic_DNA"/>
</dbReference>
<evidence type="ECO:0000313" key="2">
    <source>
        <dbReference type="Proteomes" id="UP000250235"/>
    </source>
</evidence>
<evidence type="ECO:0000313" key="1">
    <source>
        <dbReference type="EMBL" id="KZV06919.1"/>
    </source>
</evidence>
<gene>
    <name evidence="1" type="ORF">F511_45601</name>
</gene>
<keyword evidence="2" id="KW-1185">Reference proteome</keyword>
<accession>A0A2Z6ZVI5</accession>
<sequence>MLRKGRPPCAGVAHGDAQAAPCRARRGSTRPCAARYVVAAAVAVRPLSGDVPGSVATADFF</sequence>
<proteinExistence type="predicted"/>